<dbReference type="SUPFAM" id="SSF50978">
    <property type="entry name" value="WD40 repeat-like"/>
    <property type="match status" value="1"/>
</dbReference>
<dbReference type="Proteomes" id="UP000095085">
    <property type="component" value="Unassembled WGS sequence"/>
</dbReference>
<proteinExistence type="predicted"/>
<dbReference type="STRING" id="984485.A0A1E4RRT5"/>
<dbReference type="GeneID" id="30997934"/>
<dbReference type="InterPro" id="IPR001680">
    <property type="entry name" value="WD40_rpt"/>
</dbReference>
<feature type="region of interest" description="Disordered" evidence="2">
    <location>
        <begin position="38"/>
        <end position="60"/>
    </location>
</feature>
<evidence type="ECO:0000313" key="3">
    <source>
        <dbReference type="EMBL" id="ODV69911.1"/>
    </source>
</evidence>
<dbReference type="PROSITE" id="PS50294">
    <property type="entry name" value="WD_REPEATS_REGION"/>
    <property type="match status" value="1"/>
</dbReference>
<keyword evidence="4" id="KW-1185">Reference proteome</keyword>
<feature type="compositionally biased region" description="Polar residues" evidence="2">
    <location>
        <begin position="38"/>
        <end position="56"/>
    </location>
</feature>
<name>A0A1E4RRT5_9ASCO</name>
<dbReference type="Pfam" id="PF00400">
    <property type="entry name" value="WD40"/>
    <property type="match status" value="1"/>
</dbReference>
<feature type="repeat" description="WD" evidence="1">
    <location>
        <begin position="392"/>
        <end position="425"/>
    </location>
</feature>
<dbReference type="InterPro" id="IPR036322">
    <property type="entry name" value="WD40_repeat_dom_sf"/>
</dbReference>
<dbReference type="PANTHER" id="PTHR43991">
    <property type="entry name" value="WD REPEAT PROTEIN (AFU_ORTHOLOGUE AFUA_8G05640)-RELATED"/>
    <property type="match status" value="1"/>
</dbReference>
<evidence type="ECO:0000313" key="4">
    <source>
        <dbReference type="Proteomes" id="UP000095085"/>
    </source>
</evidence>
<evidence type="ECO:0000256" key="1">
    <source>
        <dbReference type="PROSITE-ProRule" id="PRU00221"/>
    </source>
</evidence>
<dbReference type="OrthoDB" id="20669at2759"/>
<organism evidence="3 4">
    <name type="scientific">Hyphopichia burtonii NRRL Y-1933</name>
    <dbReference type="NCBI Taxonomy" id="984485"/>
    <lineage>
        <taxon>Eukaryota</taxon>
        <taxon>Fungi</taxon>
        <taxon>Dikarya</taxon>
        <taxon>Ascomycota</taxon>
        <taxon>Saccharomycotina</taxon>
        <taxon>Pichiomycetes</taxon>
        <taxon>Debaryomycetaceae</taxon>
        <taxon>Hyphopichia</taxon>
    </lineage>
</organism>
<protein>
    <submittedName>
        <fullName evidence="3">Mitotic spindle checkpoint protein BUB3, WD repeat superfamily</fullName>
    </submittedName>
</protein>
<dbReference type="EMBL" id="KV454538">
    <property type="protein sequence ID" value="ODV69911.1"/>
    <property type="molecule type" value="Genomic_DNA"/>
</dbReference>
<dbReference type="AlphaFoldDB" id="A0A1E4RRT5"/>
<reference evidence="4" key="1">
    <citation type="submission" date="2016-05" db="EMBL/GenBank/DDBJ databases">
        <title>Comparative genomics of biotechnologically important yeasts.</title>
        <authorList>
            <consortium name="DOE Joint Genome Institute"/>
            <person name="Riley R."/>
            <person name="Haridas S."/>
            <person name="Wolfe K.H."/>
            <person name="Lopes M.R."/>
            <person name="Hittinger C.T."/>
            <person name="Goker M."/>
            <person name="Salamov A."/>
            <person name="Wisecaver J."/>
            <person name="Long T.M."/>
            <person name="Aerts A.L."/>
            <person name="Barry K."/>
            <person name="Choi C."/>
            <person name="Clum A."/>
            <person name="Coughlan A.Y."/>
            <person name="Deshpande S."/>
            <person name="Douglass A.P."/>
            <person name="Hanson S.J."/>
            <person name="Klenk H.-P."/>
            <person name="Labutti K."/>
            <person name="Lapidus A."/>
            <person name="Lindquist E."/>
            <person name="Lipzen A."/>
            <person name="Meier-Kolthoff J.P."/>
            <person name="Ohm R.A."/>
            <person name="Otillar R.P."/>
            <person name="Pangilinan J."/>
            <person name="Peng Y."/>
            <person name="Rokas A."/>
            <person name="Rosa C.A."/>
            <person name="Scheuner C."/>
            <person name="Sibirny A.A."/>
            <person name="Slot J.C."/>
            <person name="Stielow J.B."/>
            <person name="Sun H."/>
            <person name="Kurtzman C.P."/>
            <person name="Blackwell M."/>
            <person name="Grigoriev I.V."/>
            <person name="Jeffries T.W."/>
        </authorList>
    </citation>
    <scope>NUCLEOTIDE SEQUENCE [LARGE SCALE GENOMIC DNA]</scope>
    <source>
        <strain evidence="4">NRRL Y-1933</strain>
    </source>
</reference>
<accession>A0A1E4RRT5</accession>
<sequence length="551" mass="62468">MEVQVSQEGLVFSTSTLDTGALSRLDVLTNNIDDLTSSELNQPSVHDGETSLSEASAPSHEYELNQSESLRFLYDLLYDEESNLSKSDILSILESLKKRERSLPFSFTNARGLDVQGIKWPLYLRDKFSRERARVGNKKWFHNVPGSREEAFKNVNIKSFQYKTDFFQFYRFFSKLKIHITHFQLRNLICCGPNLSNGIFYPLSYLHDHNLQTVDYSEMDSQDSYHNFFKINRLMQDEQCITHPSMKLDCLIDSRNLLRNSNSRISTMTCSESLLASGTFEGGYLLQDISDPNDSKFIGEFCLTNNADGITNHIVINDNEQLIISSNDQYLRLVDLEKFSTDSTMLPFAVNCVALNPNNKNEIFVTGDNINSFIMDTREKLGNKSSKNVDEFRGHKDFGFSCDWSRGNDNLLLTGNQDGCVRLWDKRFCESSLYSWNGTLGSSVSNTLNNAGGPVRNTKFSHTGEFICWAESLDHIGILQVDDLIKTDTPKLKLRVQSVEFIGKCIGLNFVPSDSGHGENLIVGINDCPLGGILNYKLDSRAKPLDFDFCF</sequence>
<dbReference type="PROSITE" id="PS50082">
    <property type="entry name" value="WD_REPEATS_2"/>
    <property type="match status" value="1"/>
</dbReference>
<evidence type="ECO:0000256" key="2">
    <source>
        <dbReference type="SAM" id="MobiDB-lite"/>
    </source>
</evidence>
<dbReference type="Gene3D" id="2.130.10.10">
    <property type="entry name" value="YVTN repeat-like/Quinoprotein amine dehydrogenase"/>
    <property type="match status" value="1"/>
</dbReference>
<dbReference type="SMART" id="SM00320">
    <property type="entry name" value="WD40"/>
    <property type="match status" value="1"/>
</dbReference>
<gene>
    <name evidence="3" type="ORF">HYPBUDRAFT_3838</name>
</gene>
<dbReference type="PANTHER" id="PTHR43991:SF12">
    <property type="entry name" value="WD REPEAT PROTEIN (AFU_ORTHOLOGUE AFUA_8G05640)"/>
    <property type="match status" value="1"/>
</dbReference>
<dbReference type="RefSeq" id="XP_020078978.1">
    <property type="nucleotide sequence ID" value="XM_020223385.1"/>
</dbReference>
<keyword evidence="1" id="KW-0853">WD repeat</keyword>
<dbReference type="InterPro" id="IPR015943">
    <property type="entry name" value="WD40/YVTN_repeat-like_dom_sf"/>
</dbReference>